<sequence length="194" mass="21938">MKIKRLLLIGITISLLVVAGIYLVVLPSLVHSLPTSVTPQQVIKASDKAFGGKWSINIGISGNTTVLQHGTEKVTYLNNRTATQPCSFYPQAMISQEYFLIYNSTKPLDGGYFRIYEFNNSFYAENFFNKELNTTMPVSYKANFTLGKIKGEVISFANSNITLGIAIYGKYVYLLYMYYFTFNDNQFITFINSL</sequence>
<evidence type="ECO:0000313" key="2">
    <source>
        <dbReference type="Proteomes" id="UP000024332"/>
    </source>
</evidence>
<dbReference type="EMBL" id="JFZT01000012">
    <property type="protein sequence ID" value="EZQ11731.1"/>
    <property type="molecule type" value="Genomic_DNA"/>
</dbReference>
<reference evidence="1 2" key="1">
    <citation type="submission" date="2014-03" db="EMBL/GenBank/DDBJ databases">
        <title>Draft genome sequence of the novel thermoacidophilic archaea Acidianus copahuensis ALE1 strain, isolated from Copahue volcanic area in Neuquen Argentina.</title>
        <authorList>
            <person name="Urbieta M.S."/>
            <person name="Rascovan N."/>
            <person name="Castro C."/>
            <person name="Revale S."/>
            <person name="Giaveno M.A."/>
            <person name="Vazquez M.P."/>
            <person name="Donati E.R."/>
        </authorList>
    </citation>
    <scope>NUCLEOTIDE SEQUENCE [LARGE SCALE GENOMIC DNA]</scope>
    <source>
        <strain evidence="1 2">ALE1</strain>
    </source>
</reference>
<proteinExistence type="predicted"/>
<evidence type="ECO:0000313" key="1">
    <source>
        <dbReference type="EMBL" id="EZQ11731.1"/>
    </source>
</evidence>
<name>A0A031LV93_9CREN</name>
<keyword evidence="2" id="KW-1185">Reference proteome</keyword>
<organism evidence="1 2">
    <name type="scientific">Candidatus Acidianus copahuensis</name>
    <dbReference type="NCBI Taxonomy" id="1160895"/>
    <lineage>
        <taxon>Archaea</taxon>
        <taxon>Thermoproteota</taxon>
        <taxon>Thermoprotei</taxon>
        <taxon>Sulfolobales</taxon>
        <taxon>Sulfolobaceae</taxon>
        <taxon>Acidianus</taxon>
    </lineage>
</organism>
<dbReference type="AlphaFoldDB" id="A0A031LV93"/>
<dbReference type="Proteomes" id="UP000024332">
    <property type="component" value="Unassembled WGS sequence"/>
</dbReference>
<gene>
    <name evidence="1" type="ORF">CM19_00490</name>
</gene>
<dbReference type="RefSeq" id="WP_048098486.1">
    <property type="nucleotide sequence ID" value="NZ_JFZT01000012.1"/>
</dbReference>
<comment type="caution">
    <text evidence="1">The sequence shown here is derived from an EMBL/GenBank/DDBJ whole genome shotgun (WGS) entry which is preliminary data.</text>
</comment>
<protein>
    <submittedName>
        <fullName evidence="1">Uncharacterized protein</fullName>
    </submittedName>
</protein>
<accession>A0A031LV93</accession>